<name>A0A168F2J2_9MICO</name>
<accession>A0A168F2J2</accession>
<feature type="transmembrane region" description="Helical" evidence="1">
    <location>
        <begin position="62"/>
        <end position="81"/>
    </location>
</feature>
<keyword evidence="1" id="KW-0812">Transmembrane</keyword>
<evidence type="ECO:0000313" key="2">
    <source>
        <dbReference type="EMBL" id="ANC30809.1"/>
    </source>
</evidence>
<keyword evidence="1" id="KW-1133">Transmembrane helix</keyword>
<keyword evidence="3" id="KW-1185">Reference proteome</keyword>
<dbReference type="Proteomes" id="UP000076794">
    <property type="component" value="Chromosome"/>
</dbReference>
<protein>
    <recommendedName>
        <fullName evidence="4">DUF3054 domain-containing protein</fullName>
    </recommendedName>
</protein>
<dbReference type="Pfam" id="PF11255">
    <property type="entry name" value="DUF3054"/>
    <property type="match status" value="1"/>
</dbReference>
<sequence length="120" mass="12713">MWPAVVCDVVCVLAFALVGTVNHDSATSLVHVAVVALPFLMGLAAGWVGARAWRDPARPWPTGVAVWFATVALGLGLRPLLGGGLEWSFALVTALFLAATLLGWRLLASLARRRRPASAR</sequence>
<dbReference type="InterPro" id="IPR021414">
    <property type="entry name" value="DUF3054"/>
</dbReference>
<dbReference type="STRING" id="1300344.I598_1248"/>
<organism evidence="2 3">
    <name type="scientific">Isoptericola dokdonensis DS-3</name>
    <dbReference type="NCBI Taxonomy" id="1300344"/>
    <lineage>
        <taxon>Bacteria</taxon>
        <taxon>Bacillati</taxon>
        <taxon>Actinomycetota</taxon>
        <taxon>Actinomycetes</taxon>
        <taxon>Micrococcales</taxon>
        <taxon>Promicromonosporaceae</taxon>
        <taxon>Isoptericola</taxon>
    </lineage>
</organism>
<reference evidence="2 3" key="1">
    <citation type="submission" date="2016-01" db="EMBL/GenBank/DDBJ databases">
        <title>Complete genome sequence of a soil Actinobacterium, Isoptericola dokdonensis DS-3.</title>
        <authorList>
            <person name="Kwon S.-K."/>
            <person name="Kim J.F."/>
        </authorList>
    </citation>
    <scope>NUCLEOTIDE SEQUENCE [LARGE SCALE GENOMIC DNA]</scope>
    <source>
        <strain evidence="2 3">DS-3</strain>
    </source>
</reference>
<dbReference type="OrthoDB" id="3698172at2"/>
<dbReference type="KEGG" id="ido:I598_1248"/>
<dbReference type="AlphaFoldDB" id="A0A168F2J2"/>
<dbReference type="RefSeq" id="WP_068205040.1">
    <property type="nucleotide sequence ID" value="NZ_CP014209.1"/>
</dbReference>
<keyword evidence="1" id="KW-0472">Membrane</keyword>
<evidence type="ECO:0000313" key="3">
    <source>
        <dbReference type="Proteomes" id="UP000076794"/>
    </source>
</evidence>
<proteinExistence type="predicted"/>
<dbReference type="PATRIC" id="fig|1300344.3.peg.1249"/>
<evidence type="ECO:0008006" key="4">
    <source>
        <dbReference type="Google" id="ProtNLM"/>
    </source>
</evidence>
<feature type="transmembrane region" description="Helical" evidence="1">
    <location>
        <begin position="87"/>
        <end position="107"/>
    </location>
</feature>
<feature type="transmembrane region" description="Helical" evidence="1">
    <location>
        <begin position="30"/>
        <end position="50"/>
    </location>
</feature>
<gene>
    <name evidence="2" type="ORF">I598_1248</name>
</gene>
<evidence type="ECO:0000256" key="1">
    <source>
        <dbReference type="SAM" id="Phobius"/>
    </source>
</evidence>
<dbReference type="EMBL" id="CP014209">
    <property type="protein sequence ID" value="ANC30809.1"/>
    <property type="molecule type" value="Genomic_DNA"/>
</dbReference>